<evidence type="ECO:0000256" key="3">
    <source>
        <dbReference type="ARBA" id="ARBA00022723"/>
    </source>
</evidence>
<dbReference type="SUPFAM" id="SSF55326">
    <property type="entry name" value="PurM N-terminal domain-like"/>
    <property type="match status" value="1"/>
</dbReference>
<dbReference type="InterPro" id="IPR036921">
    <property type="entry name" value="PurM-like_N_sf"/>
</dbReference>
<comment type="cofactor">
    <cofactor evidence="9">
        <name>Mg(2+)</name>
        <dbReference type="ChEBI" id="CHEBI:18420"/>
    </cofactor>
    <text evidence="9">Binds 1 Mg(2+) ion per monomer.</text>
</comment>
<feature type="binding site" description="in other chain" evidence="9">
    <location>
        <position position="70"/>
    </location>
    <ligand>
        <name>ATP</name>
        <dbReference type="ChEBI" id="CHEBI:30616"/>
        <note>ligand shared between dimeric partners</note>
    </ligand>
</feature>
<dbReference type="GO" id="GO:0000287">
    <property type="term" value="F:magnesium ion binding"/>
    <property type="evidence" value="ECO:0007669"/>
    <property type="project" value="UniProtKB-UniRule"/>
</dbReference>
<protein>
    <recommendedName>
        <fullName evidence="9">Selenide, water dikinase</fullName>
        <ecNumber evidence="9">2.7.9.3</ecNumber>
    </recommendedName>
    <alternativeName>
        <fullName evidence="9">Selenium donor protein</fullName>
    </alternativeName>
    <alternativeName>
        <fullName evidence="9">Selenophosphate synthase</fullName>
    </alternativeName>
</protein>
<dbReference type="InterPro" id="IPR016188">
    <property type="entry name" value="PurM-like_N"/>
</dbReference>
<dbReference type="InterPro" id="IPR036676">
    <property type="entry name" value="PurM-like_C_sf"/>
</dbReference>
<comment type="similarity">
    <text evidence="1 9">Belongs to the selenophosphate synthase 1 family. Class I subfamily.</text>
</comment>
<dbReference type="Gene3D" id="3.30.1330.10">
    <property type="entry name" value="PurM-like, N-terminal domain"/>
    <property type="match status" value="1"/>
</dbReference>
<dbReference type="CDD" id="cd02195">
    <property type="entry name" value="SelD"/>
    <property type="match status" value="1"/>
</dbReference>
<comment type="caution">
    <text evidence="9">Lacks conserved residue(s) required for the propagation of feature annotation.</text>
</comment>
<evidence type="ECO:0000256" key="1">
    <source>
        <dbReference type="ARBA" id="ARBA00008026"/>
    </source>
</evidence>
<evidence type="ECO:0000313" key="12">
    <source>
        <dbReference type="EMBL" id="SCM82291.1"/>
    </source>
</evidence>
<dbReference type="InterPro" id="IPR004536">
    <property type="entry name" value="SPS/SelD"/>
</dbReference>
<keyword evidence="6 9" id="KW-0067">ATP-binding</keyword>
<dbReference type="EMBL" id="FMJE01000005">
    <property type="protein sequence ID" value="SCM82291.1"/>
    <property type="molecule type" value="Genomic_DNA"/>
</dbReference>
<dbReference type="InterPro" id="IPR023061">
    <property type="entry name" value="SelD_I"/>
</dbReference>
<keyword evidence="8 9" id="KW-0711">Selenium</keyword>
<dbReference type="PANTHER" id="PTHR10256:SF0">
    <property type="entry name" value="INACTIVE SELENIDE, WATER DIKINASE-LIKE PROTEIN-RELATED"/>
    <property type="match status" value="1"/>
</dbReference>
<feature type="binding site" evidence="9">
    <location>
        <position position="30"/>
    </location>
    <ligand>
        <name>Mg(2+)</name>
        <dbReference type="ChEBI" id="CHEBI:18420"/>
    </ligand>
</feature>
<evidence type="ECO:0000256" key="4">
    <source>
        <dbReference type="ARBA" id="ARBA00022741"/>
    </source>
</evidence>
<sequence>MGPGDLAGILNQLPVMTNPNVLVGITTSDDAGVYKLNETTALVQTVDFFTPIVDDPYLFGQIAAANSLSDIYAMGATPLTALNLVAFPNCKLPGEALLAILQGGQDKVAEAGAVIIGGHTIDDTEPKYGLAVTGITHPDRIWTNAGAQPGDCLILTKALGTGILASAARADLFLQGVAAATASMAALNATAAKIAAGFSVHACTDITGFGLIGHVYEMAAGSKVTIRLDSTALPLLPEAAEAAAMGFVPGGAYQNRNYLTAATFAENVPEPIRDICFDPQTSGGLLLAVPASEAGPLVAALKAAGLVPASIIGEVTGIGEGEVHVR</sequence>
<evidence type="ECO:0000259" key="10">
    <source>
        <dbReference type="Pfam" id="PF00586"/>
    </source>
</evidence>
<dbReference type="FunFam" id="3.30.1330.10:FF:000003">
    <property type="entry name" value="Selenide, water dikinase"/>
    <property type="match status" value="1"/>
</dbReference>
<keyword evidence="3 9" id="KW-0479">Metal-binding</keyword>
<gene>
    <name evidence="9 12" type="primary">selD</name>
    <name evidence="12" type="ORF">KL86SPO_50062</name>
</gene>
<dbReference type="GO" id="GO:0016260">
    <property type="term" value="P:selenocysteine biosynthetic process"/>
    <property type="evidence" value="ECO:0007669"/>
    <property type="project" value="InterPro"/>
</dbReference>
<keyword evidence="5 9" id="KW-0418">Kinase</keyword>
<evidence type="ECO:0000256" key="2">
    <source>
        <dbReference type="ARBA" id="ARBA00022679"/>
    </source>
</evidence>
<proteinExistence type="inferred from homology"/>
<dbReference type="HAMAP" id="MF_00625">
    <property type="entry name" value="SelD"/>
    <property type="match status" value="1"/>
</dbReference>
<name>A0A212LXP0_9FIRM</name>
<feature type="binding site" description="in other chain" evidence="9">
    <location>
        <begin position="27"/>
        <end position="29"/>
    </location>
    <ligand>
        <name>ATP</name>
        <dbReference type="ChEBI" id="CHEBI:30616"/>
        <note>ligand shared between dimeric partners</note>
    </ligand>
</feature>
<evidence type="ECO:0000256" key="6">
    <source>
        <dbReference type="ARBA" id="ARBA00022840"/>
    </source>
</evidence>
<dbReference type="GO" id="GO:0005737">
    <property type="term" value="C:cytoplasm"/>
    <property type="evidence" value="ECO:0007669"/>
    <property type="project" value="TreeGrafter"/>
</dbReference>
<dbReference type="SUPFAM" id="SSF56042">
    <property type="entry name" value="PurM C-terminal domain-like"/>
    <property type="match status" value="1"/>
</dbReference>
<dbReference type="Gene3D" id="3.90.650.10">
    <property type="entry name" value="PurM-like C-terminal domain"/>
    <property type="match status" value="1"/>
</dbReference>
<accession>A0A212LXP0</accession>
<feature type="binding site" description="in other chain" evidence="9">
    <location>
        <position position="47"/>
    </location>
    <ligand>
        <name>ATP</name>
        <dbReference type="ChEBI" id="CHEBI:30616"/>
        <note>ligand shared between dimeric partners</note>
    </ligand>
</feature>
<dbReference type="NCBIfam" id="TIGR00476">
    <property type="entry name" value="selD"/>
    <property type="match status" value="1"/>
</dbReference>
<comment type="subunit">
    <text evidence="9">Homodimer.</text>
</comment>
<dbReference type="InterPro" id="IPR010918">
    <property type="entry name" value="PurM-like_C_dom"/>
</dbReference>
<keyword evidence="4 9" id="KW-0547">Nucleotide-binding</keyword>
<comment type="function">
    <text evidence="9">Synthesizes selenophosphate from selenide and ATP.</text>
</comment>
<feature type="domain" description="PurM-like C-terminal" evidence="11">
    <location>
        <begin position="148"/>
        <end position="325"/>
    </location>
</feature>
<dbReference type="GO" id="GO:0005524">
    <property type="term" value="F:ATP binding"/>
    <property type="evidence" value="ECO:0007669"/>
    <property type="project" value="UniProtKB-UniRule"/>
</dbReference>
<feature type="binding site" evidence="9">
    <location>
        <position position="70"/>
    </location>
    <ligand>
        <name>Mg(2+)</name>
        <dbReference type="ChEBI" id="CHEBI:18420"/>
    </ligand>
</feature>
<evidence type="ECO:0000259" key="11">
    <source>
        <dbReference type="Pfam" id="PF02769"/>
    </source>
</evidence>
<organism evidence="12">
    <name type="scientific">uncultured Sporomusa sp</name>
    <dbReference type="NCBI Taxonomy" id="307249"/>
    <lineage>
        <taxon>Bacteria</taxon>
        <taxon>Bacillati</taxon>
        <taxon>Bacillota</taxon>
        <taxon>Negativicutes</taxon>
        <taxon>Selenomonadales</taxon>
        <taxon>Sporomusaceae</taxon>
        <taxon>Sporomusa</taxon>
        <taxon>environmental samples</taxon>
    </lineage>
</organism>
<dbReference type="Pfam" id="PF00586">
    <property type="entry name" value="AIRS"/>
    <property type="match status" value="1"/>
</dbReference>
<feature type="domain" description="PurM-like N-terminal" evidence="10">
    <location>
        <begin position="29"/>
        <end position="135"/>
    </location>
</feature>
<dbReference type="GO" id="GO:0004756">
    <property type="term" value="F:selenide, water dikinase activity"/>
    <property type="evidence" value="ECO:0007669"/>
    <property type="project" value="UniProtKB-UniRule"/>
</dbReference>
<dbReference type="NCBIfam" id="NF002098">
    <property type="entry name" value="PRK00943.1"/>
    <property type="match status" value="1"/>
</dbReference>
<keyword evidence="2 9" id="KW-0808">Transferase</keyword>
<feature type="binding site" evidence="9">
    <location>
        <begin position="118"/>
        <end position="120"/>
    </location>
    <ligand>
        <name>ATP</name>
        <dbReference type="ChEBI" id="CHEBI:30616"/>
        <note>ligand shared between dimeric partners</note>
    </ligand>
</feature>
<evidence type="ECO:0000256" key="8">
    <source>
        <dbReference type="ARBA" id="ARBA00023266"/>
    </source>
</evidence>
<dbReference type="AlphaFoldDB" id="A0A212LXP0"/>
<dbReference type="EC" id="2.7.9.3" evidence="9"/>
<dbReference type="PIRSF" id="PIRSF036407">
    <property type="entry name" value="Selenphspht_syn"/>
    <property type="match status" value="1"/>
</dbReference>
<comment type="catalytic activity">
    <reaction evidence="9">
        <text>hydrogenselenide + ATP + H2O = selenophosphate + AMP + phosphate + 2 H(+)</text>
        <dbReference type="Rhea" id="RHEA:18737"/>
        <dbReference type="ChEBI" id="CHEBI:15377"/>
        <dbReference type="ChEBI" id="CHEBI:15378"/>
        <dbReference type="ChEBI" id="CHEBI:16144"/>
        <dbReference type="ChEBI" id="CHEBI:29317"/>
        <dbReference type="ChEBI" id="CHEBI:30616"/>
        <dbReference type="ChEBI" id="CHEBI:43474"/>
        <dbReference type="ChEBI" id="CHEBI:456215"/>
        <dbReference type="EC" id="2.7.9.3"/>
    </reaction>
</comment>
<evidence type="ECO:0000256" key="7">
    <source>
        <dbReference type="ARBA" id="ARBA00022842"/>
    </source>
</evidence>
<feature type="binding site" evidence="9">
    <location>
        <position position="205"/>
    </location>
    <ligand>
        <name>Mg(2+)</name>
        <dbReference type="ChEBI" id="CHEBI:18420"/>
    </ligand>
</feature>
<evidence type="ECO:0000256" key="9">
    <source>
        <dbReference type="HAMAP-Rule" id="MF_00625"/>
    </source>
</evidence>
<evidence type="ECO:0000256" key="5">
    <source>
        <dbReference type="ARBA" id="ARBA00022777"/>
    </source>
</evidence>
<keyword evidence="7 9" id="KW-0460">Magnesium</keyword>
<reference evidence="12" key="1">
    <citation type="submission" date="2016-08" db="EMBL/GenBank/DDBJ databases">
        <authorList>
            <person name="Seilhamer J.J."/>
        </authorList>
    </citation>
    <scope>NUCLEOTIDE SEQUENCE</scope>
    <source>
        <strain evidence="12">86</strain>
    </source>
</reference>
<dbReference type="PANTHER" id="PTHR10256">
    <property type="entry name" value="SELENIDE, WATER DIKINASE"/>
    <property type="match status" value="1"/>
</dbReference>
<dbReference type="Pfam" id="PF02769">
    <property type="entry name" value="AIRS_C"/>
    <property type="match status" value="1"/>
</dbReference>